<dbReference type="KEGG" id="pcw:110193229"/>
<dbReference type="GO" id="GO:0006355">
    <property type="term" value="P:regulation of DNA-templated transcription"/>
    <property type="evidence" value="ECO:0007669"/>
    <property type="project" value="InterPro"/>
</dbReference>
<dbReference type="AlphaFoldDB" id="A0A6P5IHE2"/>
<organism evidence="2 3">
    <name type="scientific">Phascolarctos cinereus</name>
    <name type="common">Koala</name>
    <dbReference type="NCBI Taxonomy" id="38626"/>
    <lineage>
        <taxon>Eukaryota</taxon>
        <taxon>Metazoa</taxon>
        <taxon>Chordata</taxon>
        <taxon>Craniata</taxon>
        <taxon>Vertebrata</taxon>
        <taxon>Euteleostomi</taxon>
        <taxon>Mammalia</taxon>
        <taxon>Metatheria</taxon>
        <taxon>Diprotodontia</taxon>
        <taxon>Phascolarctidae</taxon>
        <taxon>Phascolarctos</taxon>
    </lineage>
</organism>
<dbReference type="GeneID" id="110193229"/>
<keyword evidence="2" id="KW-1185">Reference proteome</keyword>
<feature type="domain" description="KRAB" evidence="1">
    <location>
        <begin position="82"/>
        <end position="153"/>
    </location>
</feature>
<evidence type="ECO:0000313" key="3">
    <source>
        <dbReference type="RefSeq" id="XP_020820548.1"/>
    </source>
</evidence>
<dbReference type="SUPFAM" id="SSF109640">
    <property type="entry name" value="KRAB domain (Kruppel-associated box)"/>
    <property type="match status" value="1"/>
</dbReference>
<dbReference type="PANTHER" id="PTHR23232">
    <property type="entry name" value="KRAB DOMAIN C2H2 ZINC FINGER"/>
    <property type="match status" value="1"/>
</dbReference>
<reference evidence="3" key="1">
    <citation type="submission" date="2025-08" db="UniProtKB">
        <authorList>
            <consortium name="RefSeq"/>
        </authorList>
    </citation>
    <scope>IDENTIFICATION</scope>
    <source>
        <tissue evidence="3">Spleen</tissue>
    </source>
</reference>
<dbReference type="InParanoid" id="A0A6P5IHE2"/>
<evidence type="ECO:0000313" key="2">
    <source>
        <dbReference type="Proteomes" id="UP000515140"/>
    </source>
</evidence>
<proteinExistence type="predicted"/>
<dbReference type="SMART" id="SM00349">
    <property type="entry name" value="KRAB"/>
    <property type="match status" value="1"/>
</dbReference>
<evidence type="ECO:0000259" key="1">
    <source>
        <dbReference type="PROSITE" id="PS50805"/>
    </source>
</evidence>
<accession>A0A6P5IHE2</accession>
<dbReference type="Pfam" id="PF01352">
    <property type="entry name" value="KRAB"/>
    <property type="match status" value="1"/>
</dbReference>
<sequence length="183" mass="20825">MSVHVSLCEERAEDHIRTGVCGDSSWRKTEHPVNDKGVTMEDLVNMFEKKALPEKYDLLPKQSTEVEEMTSGLLASRSQESLMFKDSSVSFTEDEWGHFDSAQKGLYRDVMLENYRNLASMGHPVSKPDVISQLKHGKDPWTKKEIPKSHRLGTSLAKHQLVLPRVFCLMVCCFSRVAKTQLI</sequence>
<dbReference type="Gene3D" id="6.10.140.140">
    <property type="match status" value="1"/>
</dbReference>
<dbReference type="InterPro" id="IPR050169">
    <property type="entry name" value="Krueppel_C2H2_ZnF"/>
</dbReference>
<dbReference type="InterPro" id="IPR001909">
    <property type="entry name" value="KRAB"/>
</dbReference>
<gene>
    <name evidence="3" type="primary">LOC110193229</name>
</gene>
<dbReference type="Proteomes" id="UP000515140">
    <property type="component" value="Unplaced"/>
</dbReference>
<dbReference type="InterPro" id="IPR036051">
    <property type="entry name" value="KRAB_dom_sf"/>
</dbReference>
<dbReference type="CDD" id="cd07765">
    <property type="entry name" value="KRAB_A-box"/>
    <property type="match status" value="1"/>
</dbReference>
<dbReference type="PROSITE" id="PS50805">
    <property type="entry name" value="KRAB"/>
    <property type="match status" value="1"/>
</dbReference>
<name>A0A6P5IHE2_PHACI</name>
<dbReference type="PANTHER" id="PTHR23232:SF168">
    <property type="entry name" value="KRAB DOMAIN-CONTAINING PROTEIN"/>
    <property type="match status" value="1"/>
</dbReference>
<protein>
    <submittedName>
        <fullName evidence="3">Zinc finger protein ZFP69-like isoform X1</fullName>
    </submittedName>
</protein>
<dbReference type="RefSeq" id="XP_020820548.1">
    <property type="nucleotide sequence ID" value="XM_020964889.1"/>
</dbReference>